<reference evidence="1" key="1">
    <citation type="submission" date="2015-05" db="EMBL/GenBank/DDBJ databases">
        <title>Permanent draft genome of Rhodopirellula islandicus K833.</title>
        <authorList>
            <person name="Kizina J."/>
            <person name="Richter M."/>
            <person name="Glockner F.O."/>
            <person name="Harder J."/>
        </authorList>
    </citation>
    <scope>NUCLEOTIDE SEQUENCE [LARGE SCALE GENOMIC DNA]</scope>
    <source>
        <strain evidence="1">K833</strain>
    </source>
</reference>
<name>A0A0J1B671_RHOIS</name>
<proteinExistence type="predicted"/>
<dbReference type="Proteomes" id="UP000036367">
    <property type="component" value="Unassembled WGS sequence"/>
</dbReference>
<accession>A0A0J1B671</accession>
<gene>
    <name evidence="1" type="ORF">RISK_006130</name>
</gene>
<evidence type="ECO:0000313" key="1">
    <source>
        <dbReference type="EMBL" id="KLU01946.1"/>
    </source>
</evidence>
<dbReference type="InterPro" id="IPR005358">
    <property type="entry name" value="Puta_zinc/iron-chelating_dom"/>
</dbReference>
<evidence type="ECO:0000313" key="2">
    <source>
        <dbReference type="Proteomes" id="UP000036367"/>
    </source>
</evidence>
<organism evidence="1 2">
    <name type="scientific">Rhodopirellula islandica</name>
    <dbReference type="NCBI Taxonomy" id="595434"/>
    <lineage>
        <taxon>Bacteria</taxon>
        <taxon>Pseudomonadati</taxon>
        <taxon>Planctomycetota</taxon>
        <taxon>Planctomycetia</taxon>
        <taxon>Pirellulales</taxon>
        <taxon>Pirellulaceae</taxon>
        <taxon>Rhodopirellula</taxon>
    </lineage>
</organism>
<dbReference type="EMBL" id="LECT01000048">
    <property type="protein sequence ID" value="KLU01946.1"/>
    <property type="molecule type" value="Genomic_DNA"/>
</dbReference>
<dbReference type="AlphaFoldDB" id="A0A0J1B671"/>
<dbReference type="RefSeq" id="WP_047817007.1">
    <property type="nucleotide sequence ID" value="NZ_LECT01000048.1"/>
</dbReference>
<dbReference type="PANTHER" id="PTHR35866:SF1">
    <property type="entry name" value="YKGJ FAMILY CYSTEINE CLUSTER PROTEIN"/>
    <property type="match status" value="1"/>
</dbReference>
<dbReference type="OrthoDB" id="9810361at2"/>
<dbReference type="PANTHER" id="PTHR35866">
    <property type="entry name" value="PUTATIVE-RELATED"/>
    <property type="match status" value="1"/>
</dbReference>
<dbReference type="PATRIC" id="fig|595434.4.peg.5825"/>
<keyword evidence="2" id="KW-1185">Reference proteome</keyword>
<evidence type="ECO:0008006" key="3">
    <source>
        <dbReference type="Google" id="ProtNLM"/>
    </source>
</evidence>
<sequence>MAKRPAHPRPQTKSAPWYADGLRFECTQCGECCSGEPGYVFVDENEIEGLAKEMKLDREAFEHKFLRRVGNQFSLIEYPDGDCIFLDPKSRRCMVYNARPIQCRTWPFWDSTLAGPSDWEETCQVCPGAGKGKLYNFDEIEIRRKEKSV</sequence>
<comment type="caution">
    <text evidence="1">The sequence shown here is derived from an EMBL/GenBank/DDBJ whole genome shotgun (WGS) entry which is preliminary data.</text>
</comment>
<protein>
    <recommendedName>
        <fullName evidence="3">Flagellin N-methylase</fullName>
    </recommendedName>
</protein>
<dbReference type="STRING" id="595434.RISK_006130"/>
<dbReference type="Pfam" id="PF03692">
    <property type="entry name" value="CxxCxxCC"/>
    <property type="match status" value="1"/>
</dbReference>